<evidence type="ECO:0000256" key="9">
    <source>
        <dbReference type="ARBA" id="ARBA00022723"/>
    </source>
</evidence>
<keyword evidence="16 20" id="KW-0411">Iron-sulfur</keyword>
<name>A0A8E2E7U1_9PEZI</name>
<evidence type="ECO:0000256" key="6">
    <source>
        <dbReference type="ARBA" id="ARBA00022695"/>
    </source>
</evidence>
<organism evidence="25 26">
    <name type="scientific">Lepidopterella palustris CBS 459.81</name>
    <dbReference type="NCBI Taxonomy" id="1314670"/>
    <lineage>
        <taxon>Eukaryota</taxon>
        <taxon>Fungi</taxon>
        <taxon>Dikarya</taxon>
        <taxon>Ascomycota</taxon>
        <taxon>Pezizomycotina</taxon>
        <taxon>Dothideomycetes</taxon>
        <taxon>Pleosporomycetidae</taxon>
        <taxon>Mytilinidiales</taxon>
        <taxon>Argynnaceae</taxon>
        <taxon>Lepidopterella</taxon>
    </lineage>
</organism>
<dbReference type="Pfam" id="PF14260">
    <property type="entry name" value="zf-C4pol"/>
    <property type="match status" value="1"/>
</dbReference>
<evidence type="ECO:0000256" key="3">
    <source>
        <dbReference type="ARBA" id="ARBA00005755"/>
    </source>
</evidence>
<dbReference type="InterPro" id="IPR036397">
    <property type="entry name" value="RNaseH_sf"/>
</dbReference>
<evidence type="ECO:0000256" key="18">
    <source>
        <dbReference type="ARBA" id="ARBA00023242"/>
    </source>
</evidence>
<protein>
    <recommendedName>
        <fullName evidence="20">DNA polymerase</fullName>
        <ecNumber evidence="20">2.7.7.7</ecNumber>
    </recommendedName>
</protein>
<keyword evidence="4 20" id="KW-0004">4Fe-4S</keyword>
<keyword evidence="18 20" id="KW-0539">Nucleus</keyword>
<evidence type="ECO:0000256" key="2">
    <source>
        <dbReference type="ARBA" id="ARBA00004123"/>
    </source>
</evidence>
<keyword evidence="26" id="KW-1185">Reference proteome</keyword>
<dbReference type="EMBL" id="KV745030">
    <property type="protein sequence ID" value="OCK78970.1"/>
    <property type="molecule type" value="Genomic_DNA"/>
</dbReference>
<proteinExistence type="inferred from homology"/>
<comment type="subcellular location">
    <subcellularLocation>
        <location evidence="2 20">Nucleus</location>
    </subcellularLocation>
</comment>
<dbReference type="FunFam" id="1.10.132.60:FF:000001">
    <property type="entry name" value="DNA polymerase"/>
    <property type="match status" value="1"/>
</dbReference>
<feature type="domain" description="DNA-directed DNA polymerase family B exonuclease" evidence="23">
    <location>
        <begin position="241"/>
        <end position="471"/>
    </location>
</feature>
<evidence type="ECO:0000256" key="19">
    <source>
        <dbReference type="ARBA" id="ARBA00049244"/>
    </source>
</evidence>
<comment type="catalytic activity">
    <reaction evidence="19 20">
        <text>DNA(n) + a 2'-deoxyribonucleoside 5'-triphosphate = DNA(n+1) + diphosphate</text>
        <dbReference type="Rhea" id="RHEA:22508"/>
        <dbReference type="Rhea" id="RHEA-COMP:17339"/>
        <dbReference type="Rhea" id="RHEA-COMP:17340"/>
        <dbReference type="ChEBI" id="CHEBI:33019"/>
        <dbReference type="ChEBI" id="CHEBI:61560"/>
        <dbReference type="ChEBI" id="CHEBI:173112"/>
        <dbReference type="EC" id="2.7.7.7"/>
    </reaction>
</comment>
<evidence type="ECO:0000256" key="7">
    <source>
        <dbReference type="ARBA" id="ARBA00022705"/>
    </source>
</evidence>
<evidence type="ECO:0000313" key="25">
    <source>
        <dbReference type="EMBL" id="OCK78970.1"/>
    </source>
</evidence>
<dbReference type="FunFam" id="3.30.342.10:FF:000009">
    <property type="entry name" value="DNA polymerase"/>
    <property type="match status" value="1"/>
</dbReference>
<comment type="cofactor">
    <cofactor evidence="1 20">
        <name>[4Fe-4S] cluster</name>
        <dbReference type="ChEBI" id="CHEBI:49883"/>
    </cofactor>
</comment>
<evidence type="ECO:0000256" key="20">
    <source>
        <dbReference type="RuleBase" id="RU000442"/>
    </source>
</evidence>
<dbReference type="SMART" id="SM00486">
    <property type="entry name" value="POLBc"/>
    <property type="match status" value="1"/>
</dbReference>
<evidence type="ECO:0000313" key="26">
    <source>
        <dbReference type="Proteomes" id="UP000250266"/>
    </source>
</evidence>
<dbReference type="InterPro" id="IPR043502">
    <property type="entry name" value="DNA/RNA_pol_sf"/>
</dbReference>
<accession>A0A8E2E7U1</accession>
<dbReference type="SUPFAM" id="SSF53098">
    <property type="entry name" value="Ribonuclease H-like"/>
    <property type="match status" value="1"/>
</dbReference>
<dbReference type="InterPro" id="IPR006134">
    <property type="entry name" value="DNA-dir_DNA_pol_B_multi_dom"/>
</dbReference>
<keyword evidence="12 20" id="KW-0862">Zinc</keyword>
<dbReference type="SUPFAM" id="SSF56672">
    <property type="entry name" value="DNA/RNA polymerases"/>
    <property type="match status" value="1"/>
</dbReference>
<keyword evidence="15 20" id="KW-0408">Iron</keyword>
<comment type="similarity">
    <text evidence="3 20">Belongs to the DNA polymerase type-B family.</text>
</comment>
<dbReference type="Gene3D" id="3.30.342.10">
    <property type="entry name" value="DNA Polymerase, chain B, domain 1"/>
    <property type="match status" value="1"/>
</dbReference>
<evidence type="ECO:0000256" key="11">
    <source>
        <dbReference type="ARBA" id="ARBA00022801"/>
    </source>
</evidence>
<dbReference type="InterPro" id="IPR042087">
    <property type="entry name" value="DNA_pol_B_thumb"/>
</dbReference>
<dbReference type="GO" id="GO:0003887">
    <property type="term" value="F:DNA-directed DNA polymerase activity"/>
    <property type="evidence" value="ECO:0007669"/>
    <property type="project" value="UniProtKB-KW"/>
</dbReference>
<dbReference type="InterPro" id="IPR025687">
    <property type="entry name" value="Znf-C4pol"/>
</dbReference>
<evidence type="ECO:0000259" key="23">
    <source>
        <dbReference type="Pfam" id="PF03104"/>
    </source>
</evidence>
<evidence type="ECO:0000256" key="4">
    <source>
        <dbReference type="ARBA" id="ARBA00022485"/>
    </source>
</evidence>
<sequence>MPSATPMKRPLRETTNTRGNIPASPRSTKKLKLDASLNTPSKNGRTPVKGRSDGILSSQPKSQFEESLEKLTQDISGLKKNNSERDQQWQRPALDDFDATTDSLCFQQIEAEEGVLHGGKATVKLFGVTETGHSVLLHVTGFMHYLYIAAPVGFAQSDCEGFKAFLESHLAQHQPAIHTVQIVMRENLYGFQGNTKHPYIKITVTDPKFISRVRSSIEDGYANYKGLWKVGEGGVLTFDMIQYVLRFMIDCKISGMSWVEVPPTKYTVIANKDKHSNCQIEASVHYRDLIAHPCDGEWAKMAPLRILSFDIECAGRKGIFPEANHDAVIQIANVVTRYGEEKPFVRNVFVMDTCSPIVATQILSFSSEVEMLMKWRDFLEEVDPDVIIGYNIANFDFPYLLDRAKHLRASKFPFWTRLKNTVSQATATNFSSKQMGNRNTKATNTNGRLQLDLLQLVQRDHQLRSYTLNSVCAHFLKEQKEDVHHTMITELYNGDENSRRRLAVYCLKDAYLPQRLLDKLMCLVNYTEMARVTGVPFNYLLARGQQVKFISQLFRKAQEQNLVIPNLVNQGSEDQYEGATVIEPCRGYYDVPVATLDFASLYPSIIQAHNLCYTTLLNKTAVEKLGLIRDEDYIVTPNGDMFCTSKVRKGLLSQILEELLSARKKAKKELATETDPFKKAVLNGRQLALKISANSVYGITGATVGKLPCLAIASSTTSYGRQMIERTKAEVEAKYTMANGYEHDAQVIYGDTDSVMVKFGTKDLATAMELGREAADFVSGKFIKPIKLEFEKVYFPYLLINKKRYAGLYWTNPDKFDKMDSKGIETVRRDNCRLVQTVIETSLRMLLIDRDVEGAQEFVKDTISDLLQNKVDMSNLVITKALAKSDYTAKQAHVELAERMKKRDAGSAPALGDRVAYVIVKGAGGSKNYEKSEDPIYVLENNIPIDTKYYLDNQLAKPLSRIFEPILGEKKAAQLLTGEHTRSISVAAPTMGGLMKFAKKTTTCMGCKKPLVSAAEKDGAVCENCRPRFGELYQKTLGKVSELEVKFARLWTQCQRCQGSVHCEVICSSRDCPIFYMRMKAKKDVEDAGKELVRFDRDGALW</sequence>
<evidence type="ECO:0000259" key="24">
    <source>
        <dbReference type="Pfam" id="PF14260"/>
    </source>
</evidence>
<evidence type="ECO:0000256" key="8">
    <source>
        <dbReference type="ARBA" id="ARBA00022722"/>
    </source>
</evidence>
<dbReference type="InterPro" id="IPR023211">
    <property type="entry name" value="DNA_pol_palm_dom_sf"/>
</dbReference>
<feature type="region of interest" description="Disordered" evidence="21">
    <location>
        <begin position="1"/>
        <end position="69"/>
    </location>
</feature>
<dbReference type="InterPro" id="IPR006172">
    <property type="entry name" value="DNA-dir_DNA_pol_B"/>
</dbReference>
<dbReference type="FunFam" id="3.30.420.10:FF:000004">
    <property type="entry name" value="DNA polymerase"/>
    <property type="match status" value="1"/>
</dbReference>
<dbReference type="GO" id="GO:0045004">
    <property type="term" value="P:DNA replication proofreading"/>
    <property type="evidence" value="ECO:0007669"/>
    <property type="project" value="TreeGrafter"/>
</dbReference>
<dbReference type="GO" id="GO:0006287">
    <property type="term" value="P:base-excision repair, gap-filling"/>
    <property type="evidence" value="ECO:0007669"/>
    <property type="project" value="TreeGrafter"/>
</dbReference>
<dbReference type="CDD" id="cd05533">
    <property type="entry name" value="POLBc_delta"/>
    <property type="match status" value="1"/>
</dbReference>
<dbReference type="PROSITE" id="PS00116">
    <property type="entry name" value="DNA_POLYMERASE_B"/>
    <property type="match status" value="1"/>
</dbReference>
<dbReference type="InterPro" id="IPR050240">
    <property type="entry name" value="DNA_pol_type-B"/>
</dbReference>
<dbReference type="CDD" id="cd05777">
    <property type="entry name" value="DNA_polB_delta_exo"/>
    <property type="match status" value="1"/>
</dbReference>
<dbReference type="PRINTS" id="PR00106">
    <property type="entry name" value="DNAPOLB"/>
</dbReference>
<evidence type="ECO:0000256" key="12">
    <source>
        <dbReference type="ARBA" id="ARBA00022833"/>
    </source>
</evidence>
<keyword evidence="7 20" id="KW-0235">DNA replication</keyword>
<keyword evidence="11" id="KW-0378">Hydrolase</keyword>
<evidence type="ECO:0000259" key="22">
    <source>
        <dbReference type="Pfam" id="PF00136"/>
    </source>
</evidence>
<dbReference type="GO" id="GO:0003677">
    <property type="term" value="F:DNA binding"/>
    <property type="evidence" value="ECO:0007669"/>
    <property type="project" value="UniProtKB-KW"/>
</dbReference>
<evidence type="ECO:0000256" key="17">
    <source>
        <dbReference type="ARBA" id="ARBA00023125"/>
    </source>
</evidence>
<dbReference type="InterPro" id="IPR006133">
    <property type="entry name" value="DNA-dir_DNA_pol_B_exonuc"/>
</dbReference>
<evidence type="ECO:0000256" key="10">
    <source>
        <dbReference type="ARBA" id="ARBA00022771"/>
    </source>
</evidence>
<keyword evidence="13" id="KW-0269">Exonuclease</keyword>
<dbReference type="PANTHER" id="PTHR10322">
    <property type="entry name" value="DNA POLYMERASE CATALYTIC SUBUNIT"/>
    <property type="match status" value="1"/>
</dbReference>
<dbReference type="EC" id="2.7.7.7" evidence="20"/>
<evidence type="ECO:0000256" key="5">
    <source>
        <dbReference type="ARBA" id="ARBA00022679"/>
    </source>
</evidence>
<dbReference type="Pfam" id="PF03104">
    <property type="entry name" value="DNA_pol_B_exo1"/>
    <property type="match status" value="1"/>
</dbReference>
<dbReference type="GO" id="GO:0008296">
    <property type="term" value="F:3'-5'-DNA exonuclease activity"/>
    <property type="evidence" value="ECO:0007669"/>
    <property type="project" value="TreeGrafter"/>
</dbReference>
<evidence type="ECO:0000256" key="14">
    <source>
        <dbReference type="ARBA" id="ARBA00022932"/>
    </source>
</evidence>
<dbReference type="GO" id="GO:0043625">
    <property type="term" value="C:delta DNA polymerase complex"/>
    <property type="evidence" value="ECO:0007669"/>
    <property type="project" value="UniProtKB-ARBA"/>
</dbReference>
<dbReference type="GO" id="GO:0000166">
    <property type="term" value="F:nucleotide binding"/>
    <property type="evidence" value="ECO:0007669"/>
    <property type="project" value="InterPro"/>
</dbReference>
<evidence type="ECO:0000256" key="16">
    <source>
        <dbReference type="ARBA" id="ARBA00023014"/>
    </source>
</evidence>
<dbReference type="GO" id="GO:0006297">
    <property type="term" value="P:nucleotide-excision repair, DNA gap filling"/>
    <property type="evidence" value="ECO:0007669"/>
    <property type="project" value="TreeGrafter"/>
</dbReference>
<evidence type="ECO:0000256" key="1">
    <source>
        <dbReference type="ARBA" id="ARBA00001966"/>
    </source>
</evidence>
<dbReference type="PANTHER" id="PTHR10322:SF23">
    <property type="entry name" value="DNA POLYMERASE DELTA CATALYTIC SUBUNIT"/>
    <property type="match status" value="1"/>
</dbReference>
<keyword evidence="14 20" id="KW-0239">DNA-directed DNA polymerase</keyword>
<dbReference type="NCBIfam" id="TIGR00592">
    <property type="entry name" value="pol2"/>
    <property type="match status" value="1"/>
</dbReference>
<dbReference type="InterPro" id="IPR012337">
    <property type="entry name" value="RNaseH-like_sf"/>
</dbReference>
<keyword evidence="5 20" id="KW-0808">Transferase</keyword>
<dbReference type="OrthoDB" id="2414538at2759"/>
<dbReference type="Gene3D" id="3.90.1600.10">
    <property type="entry name" value="Palm domain of DNA polymerase"/>
    <property type="match status" value="1"/>
</dbReference>
<dbReference type="Pfam" id="PF00136">
    <property type="entry name" value="DNA_pol_B"/>
    <property type="match status" value="1"/>
</dbReference>
<dbReference type="AlphaFoldDB" id="A0A8E2E7U1"/>
<dbReference type="Gene3D" id="3.30.420.10">
    <property type="entry name" value="Ribonuclease H-like superfamily/Ribonuclease H"/>
    <property type="match status" value="1"/>
</dbReference>
<keyword evidence="10 20" id="KW-0863">Zinc-finger</keyword>
<dbReference type="Gene3D" id="1.10.132.60">
    <property type="entry name" value="DNA polymerase family B, C-terminal domain"/>
    <property type="match status" value="1"/>
</dbReference>
<keyword evidence="6 20" id="KW-0548">Nucleotidyltransferase</keyword>
<keyword evidence="17 20" id="KW-0238">DNA-binding</keyword>
<reference evidence="25 26" key="1">
    <citation type="journal article" date="2016" name="Nat. Commun.">
        <title>Ectomycorrhizal ecology is imprinted in the genome of the dominant symbiotic fungus Cenococcum geophilum.</title>
        <authorList>
            <consortium name="DOE Joint Genome Institute"/>
            <person name="Peter M."/>
            <person name="Kohler A."/>
            <person name="Ohm R.A."/>
            <person name="Kuo A."/>
            <person name="Krutzmann J."/>
            <person name="Morin E."/>
            <person name="Arend M."/>
            <person name="Barry K.W."/>
            <person name="Binder M."/>
            <person name="Choi C."/>
            <person name="Clum A."/>
            <person name="Copeland A."/>
            <person name="Grisel N."/>
            <person name="Haridas S."/>
            <person name="Kipfer T."/>
            <person name="LaButti K."/>
            <person name="Lindquist E."/>
            <person name="Lipzen A."/>
            <person name="Maire R."/>
            <person name="Meier B."/>
            <person name="Mihaltcheva S."/>
            <person name="Molinier V."/>
            <person name="Murat C."/>
            <person name="Poggeler S."/>
            <person name="Quandt C.A."/>
            <person name="Sperisen C."/>
            <person name="Tritt A."/>
            <person name="Tisserant E."/>
            <person name="Crous P.W."/>
            <person name="Henrissat B."/>
            <person name="Nehls U."/>
            <person name="Egli S."/>
            <person name="Spatafora J.W."/>
            <person name="Grigoriev I.V."/>
            <person name="Martin F.M."/>
        </authorList>
    </citation>
    <scope>NUCLEOTIDE SEQUENCE [LARGE SCALE GENOMIC DNA]</scope>
    <source>
        <strain evidence="25 26">CBS 459.81</strain>
    </source>
</reference>
<keyword evidence="9 20" id="KW-0479">Metal-binding</keyword>
<dbReference type="GO" id="GO:0008270">
    <property type="term" value="F:zinc ion binding"/>
    <property type="evidence" value="ECO:0007669"/>
    <property type="project" value="UniProtKB-KW"/>
</dbReference>
<evidence type="ECO:0000256" key="13">
    <source>
        <dbReference type="ARBA" id="ARBA00022839"/>
    </source>
</evidence>
<dbReference type="InterPro" id="IPR017964">
    <property type="entry name" value="DNA-dir_DNA_pol_B_CS"/>
</dbReference>
<gene>
    <name evidence="25" type="ORF">K432DRAFT_426887</name>
</gene>
<feature type="domain" description="C4-type zinc-finger of DNA polymerase delta" evidence="24">
    <location>
        <begin position="1004"/>
        <end position="1078"/>
    </location>
</feature>
<evidence type="ECO:0000256" key="21">
    <source>
        <dbReference type="SAM" id="MobiDB-lite"/>
    </source>
</evidence>
<dbReference type="Proteomes" id="UP000250266">
    <property type="component" value="Unassembled WGS sequence"/>
</dbReference>
<feature type="domain" description="DNA-directed DNA polymerase family B multifunctional" evidence="22">
    <location>
        <begin position="535"/>
        <end position="966"/>
    </location>
</feature>
<dbReference type="FunFam" id="1.10.287.690:FF:000001">
    <property type="entry name" value="DNA polymerase"/>
    <property type="match status" value="1"/>
</dbReference>
<dbReference type="GO" id="GO:0051539">
    <property type="term" value="F:4 iron, 4 sulfur cluster binding"/>
    <property type="evidence" value="ECO:0007669"/>
    <property type="project" value="UniProtKB-KW"/>
</dbReference>
<dbReference type="Gene3D" id="1.10.287.690">
    <property type="entry name" value="Helix hairpin bin"/>
    <property type="match status" value="1"/>
</dbReference>
<keyword evidence="8" id="KW-0540">Nuclease</keyword>
<evidence type="ECO:0000256" key="15">
    <source>
        <dbReference type="ARBA" id="ARBA00023004"/>
    </source>
</evidence>